<proteinExistence type="predicted"/>
<sequence length="231" mass="25970">MKWLLITLSVLILLIISVILTKVKILLYYYHNNDNDHLKIEFKAWFGLIKYKKEIPLIKIDDNSPTIVTKEKKTAGPLGSTEKKDTKQYSAADLLNSIQDAKELLTHVVSLHRIVKSFLKKISIKEFSWHTMVGIGDAAYTGMLTGAFWALKGSVIGLISHYMKLKAAPTITITPQFQFAVSQTIITCIFQFRIGHAMVAGIKLIKYWKGGRAAFKTKPLSALSNDKTKTV</sequence>
<dbReference type="PATRIC" id="fig|1637975.4.peg.4162"/>
<dbReference type="InterPro" id="IPR021338">
    <property type="entry name" value="DUF2953"/>
</dbReference>
<keyword evidence="2" id="KW-1185">Reference proteome</keyword>
<accession>A0A0Q3VIL3</accession>
<evidence type="ECO:0008006" key="3">
    <source>
        <dbReference type="Google" id="ProtNLM"/>
    </source>
</evidence>
<organism evidence="1 2">
    <name type="scientific">Cytobacillus solani</name>
    <dbReference type="NCBI Taxonomy" id="1637975"/>
    <lineage>
        <taxon>Bacteria</taxon>
        <taxon>Bacillati</taxon>
        <taxon>Bacillota</taxon>
        <taxon>Bacilli</taxon>
        <taxon>Bacillales</taxon>
        <taxon>Bacillaceae</taxon>
        <taxon>Cytobacillus</taxon>
    </lineage>
</organism>
<dbReference type="Proteomes" id="UP000050996">
    <property type="component" value="Unassembled WGS sequence"/>
</dbReference>
<gene>
    <name evidence="1" type="ORF">AN957_20910</name>
</gene>
<protein>
    <recommendedName>
        <fullName evidence="3">DUF2953 domain-containing protein</fullName>
    </recommendedName>
</protein>
<reference evidence="1 2" key="1">
    <citation type="submission" date="2015-09" db="EMBL/GenBank/DDBJ databases">
        <title>Genome sequencing project for genomic taxonomy and phylogenomics of Bacillus-like bacteria.</title>
        <authorList>
            <person name="Liu B."/>
            <person name="Wang J."/>
            <person name="Zhu Y."/>
            <person name="Liu G."/>
            <person name="Chen Q."/>
            <person name="Chen Z."/>
            <person name="Lan J."/>
            <person name="Che J."/>
            <person name="Ge C."/>
            <person name="Shi H."/>
            <person name="Pan Z."/>
            <person name="Liu X."/>
        </authorList>
    </citation>
    <scope>NUCLEOTIDE SEQUENCE [LARGE SCALE GENOMIC DNA]</scope>
    <source>
        <strain evidence="1 2">FJAT-18043</strain>
    </source>
</reference>
<dbReference type="RefSeq" id="WP_056686003.1">
    <property type="nucleotide sequence ID" value="NZ_CP041305.1"/>
</dbReference>
<evidence type="ECO:0000313" key="2">
    <source>
        <dbReference type="Proteomes" id="UP000050996"/>
    </source>
</evidence>
<evidence type="ECO:0000313" key="1">
    <source>
        <dbReference type="EMBL" id="KQL20811.1"/>
    </source>
</evidence>
<dbReference type="STRING" id="1637975.AN957_20910"/>
<comment type="caution">
    <text evidence="1">The sequence shown here is derived from an EMBL/GenBank/DDBJ whole genome shotgun (WGS) entry which is preliminary data.</text>
</comment>
<dbReference type="EMBL" id="LJIX01000006">
    <property type="protein sequence ID" value="KQL20811.1"/>
    <property type="molecule type" value="Genomic_DNA"/>
</dbReference>
<name>A0A0Q3VIL3_9BACI</name>
<dbReference type="AlphaFoldDB" id="A0A0Q3VIL3"/>
<dbReference type="Pfam" id="PF11167">
    <property type="entry name" value="DUF2953"/>
    <property type="match status" value="1"/>
</dbReference>